<reference evidence="6" key="1">
    <citation type="journal article" date="2019" name="Mol. Biol. Evol.">
        <title>Blast fungal genomes show frequent chromosomal changes, gene gains and losses, and effector gene turnover.</title>
        <authorList>
            <person name="Gomez Luciano L.B."/>
            <person name="Jason Tsai I."/>
            <person name="Chuma I."/>
            <person name="Tosa Y."/>
            <person name="Chen Y.H."/>
            <person name="Li J.Y."/>
            <person name="Li M.Y."/>
            <person name="Jade Lu M.Y."/>
            <person name="Nakayashiki H."/>
            <person name="Li W.H."/>
        </authorList>
    </citation>
    <scope>NUCLEOTIDE SEQUENCE</scope>
    <source>
        <strain evidence="6">NI907</strain>
    </source>
</reference>
<dbReference type="GO" id="GO:0001179">
    <property type="term" value="F:RNA polymerase I general transcription initiation factor binding"/>
    <property type="evidence" value="ECO:0007669"/>
    <property type="project" value="TreeGrafter"/>
</dbReference>
<evidence type="ECO:0000259" key="4">
    <source>
        <dbReference type="Pfam" id="PF20640"/>
    </source>
</evidence>
<dbReference type="Proteomes" id="UP000515153">
    <property type="component" value="Unplaced"/>
</dbReference>
<accession>A0A6P8BHM2</accession>
<dbReference type="InterPro" id="IPR036322">
    <property type="entry name" value="WD40_repeat_dom_sf"/>
</dbReference>
<feature type="compositionally biased region" description="Polar residues" evidence="1">
    <location>
        <begin position="1001"/>
        <end position="1014"/>
    </location>
</feature>
<dbReference type="AlphaFoldDB" id="A0A6P8BHM2"/>
<evidence type="ECO:0000259" key="2">
    <source>
        <dbReference type="Pfam" id="PF10214"/>
    </source>
</evidence>
<dbReference type="InterPro" id="IPR048537">
    <property type="entry name" value="RRN6_HB"/>
</dbReference>
<feature type="compositionally biased region" description="Low complexity" evidence="1">
    <location>
        <begin position="854"/>
        <end position="866"/>
    </location>
</feature>
<feature type="region of interest" description="Disordered" evidence="1">
    <location>
        <begin position="1001"/>
        <end position="1048"/>
    </location>
</feature>
<dbReference type="InterPro" id="IPR048536">
    <property type="entry name" value="Rrn6_K-rich"/>
</dbReference>
<evidence type="ECO:0000256" key="1">
    <source>
        <dbReference type="SAM" id="MobiDB-lite"/>
    </source>
</evidence>
<feature type="domain" description="RRN6 beta-propeller" evidence="2">
    <location>
        <begin position="143"/>
        <end position="526"/>
    </location>
</feature>
<sequence>MASKKQSALSRANNTRRANDLVLGHVGRVSYIPRLDHDDDDDDKDDDYGPGDLFINRAFKDVPSFQEVTPFDEWYSPSQSSTLVQPPTGFSAQRSQQYYLLKEHPEAFLGLAADLKSALQDDVAQWRTESKRQQSSRTRTLLPLVGVGEITDRTGYSSTCTVLAVVCGEAGDVVRLVRLHEEQKSWGGEAGDGAGVLLKTPDAGYEGFWHADGLAISKLQLVSFPRRNRGMRRWLIVQTATETHVFEPEVLKVPIWNKFNGFAAEAFSGPAYISMTLMLSIKAQGRQNADFVLNFSDEERTPQLAIVDVDGYWNVWDIQSNERRRRDDLKITASLHSSGQMPEDAFGDIGSEHELCRVVWTTPLHDTSWRHHDGEEHQRALVVCTRKTLVIFDINGNSADHPKTTLTWLVDSKKAESILDIAISPGEPSKLFVLTSTTVFWLELRHSSEASEPFLINILLSCPHQRSPVDDTLRMSVTRPARDDRWLVCIFSGTGSSRTTLFWFRSPHPRSETATFSHQIASLSLPDDAKHIRSIALTPSTLDIPLAATGHLKNNRFAQLLVLTKSLGLHSALFAITVTPSHHNRPPPIPAPESRDTTDVRYRSVDIKRKKIISQFSDAFVVRDDYAVLFEHGRRYKMQQEAEEAYDAHRARLEKVRQETAFKGYFLNLGPVMHIVMERVAAKVKGVLLEGHGVDDGSISDGFATIRHLVEDGLARAHLPMTTILEACTQIKPGDLITHSGSQRWIEELGQLREFAAEAETVQVHDLTGDTSAITDPSAIFQRLLHLWTSSLPEKLLDENQAREREALIACIAGEVSQAQAGVSVALRPPAPKGPKSLPHEELRGSSQPELGLPSPSATPSSSRAASEVRSLYSDQASSAPDNEESEQQQDPAAIRLARYATSIGYIPKRDEESALLARWPSEPGSDPADFGWSWAGGEERRLAARLEATRRAKEARRLRMVERRAAMGLSQGPDSGSVAAVGSSQAPRIAASSQAIGTMPQTQTQIMSSQPASQGGVAMSQPVLGRHGGRPVLGKKKAGRGRKIGFR</sequence>
<dbReference type="Pfam" id="PF20640">
    <property type="entry name" value="Rrn6_HB"/>
    <property type="match status" value="1"/>
</dbReference>
<reference evidence="6" key="3">
    <citation type="submission" date="2025-08" db="UniProtKB">
        <authorList>
            <consortium name="RefSeq"/>
        </authorList>
    </citation>
    <scope>IDENTIFICATION</scope>
    <source>
        <strain evidence="6">NI907</strain>
    </source>
</reference>
<reference evidence="6" key="2">
    <citation type="submission" date="2019-10" db="EMBL/GenBank/DDBJ databases">
        <authorList>
            <consortium name="NCBI Genome Project"/>
        </authorList>
    </citation>
    <scope>NUCLEOTIDE SEQUENCE</scope>
    <source>
        <strain evidence="6">NI907</strain>
    </source>
</reference>
<protein>
    <recommendedName>
        <fullName evidence="7">RNA polymerase I-specific transcription initiation factor RRN6-like protein</fullName>
    </recommendedName>
</protein>
<dbReference type="Pfam" id="PF10214">
    <property type="entry name" value="Rrn6_beta-prop"/>
    <property type="match status" value="1"/>
</dbReference>
<gene>
    <name evidence="6" type="ORF">PgNI_00201</name>
</gene>
<evidence type="ECO:0000259" key="3">
    <source>
        <dbReference type="Pfam" id="PF20639"/>
    </source>
</evidence>
<feature type="region of interest" description="Disordered" evidence="1">
    <location>
        <begin position="826"/>
        <end position="891"/>
    </location>
</feature>
<dbReference type="GO" id="GO:0001163">
    <property type="term" value="F:RNA polymerase I transcription regulatory region sequence-specific DNA binding"/>
    <property type="evidence" value="ECO:0007669"/>
    <property type="project" value="TreeGrafter"/>
</dbReference>
<proteinExistence type="predicted"/>
<evidence type="ECO:0000313" key="5">
    <source>
        <dbReference type="Proteomes" id="UP000515153"/>
    </source>
</evidence>
<feature type="domain" description="RRN6 K-rich C-terminal" evidence="3">
    <location>
        <begin position="914"/>
        <end position="1038"/>
    </location>
</feature>
<evidence type="ECO:0000313" key="6">
    <source>
        <dbReference type="RefSeq" id="XP_030986531.1"/>
    </source>
</evidence>
<feature type="domain" description="RRN6 helical bundle" evidence="4">
    <location>
        <begin position="613"/>
        <end position="820"/>
    </location>
</feature>
<dbReference type="PANTHER" id="PTHR28221:SF2">
    <property type="entry name" value="RNA POLYMERASE I-SPECIFIC TRANSCRIPTION INITIATION FACTOR RRN6"/>
    <property type="match status" value="1"/>
</dbReference>
<dbReference type="KEGG" id="pgri:PgNI_00201"/>
<organism evidence="5 6">
    <name type="scientific">Pyricularia grisea</name>
    <name type="common">Crabgrass-specific blast fungus</name>
    <name type="synonym">Magnaporthe grisea</name>
    <dbReference type="NCBI Taxonomy" id="148305"/>
    <lineage>
        <taxon>Eukaryota</taxon>
        <taxon>Fungi</taxon>
        <taxon>Dikarya</taxon>
        <taxon>Ascomycota</taxon>
        <taxon>Pezizomycotina</taxon>
        <taxon>Sordariomycetes</taxon>
        <taxon>Sordariomycetidae</taxon>
        <taxon>Magnaporthales</taxon>
        <taxon>Pyriculariaceae</taxon>
        <taxon>Pyricularia</taxon>
    </lineage>
</organism>
<dbReference type="RefSeq" id="XP_030986531.1">
    <property type="nucleotide sequence ID" value="XM_031120284.1"/>
</dbReference>
<dbReference type="GO" id="GO:0070860">
    <property type="term" value="C:RNA polymerase I core factor complex"/>
    <property type="evidence" value="ECO:0007669"/>
    <property type="project" value="TreeGrafter"/>
</dbReference>
<keyword evidence="5" id="KW-1185">Reference proteome</keyword>
<dbReference type="PANTHER" id="PTHR28221">
    <property type="entry name" value="RNA POLYMERASE I-SPECIFIC TRANSCRIPTION INITIATION FACTOR RRN6"/>
    <property type="match status" value="1"/>
</dbReference>
<dbReference type="InterPro" id="IPR019350">
    <property type="entry name" value="RNA_pol_I-sp_TIF_RRN6-like"/>
</dbReference>
<dbReference type="InterPro" id="IPR048535">
    <property type="entry name" value="RRN6_beta-prop"/>
</dbReference>
<feature type="compositionally biased region" description="Basic residues" evidence="1">
    <location>
        <begin position="1028"/>
        <end position="1048"/>
    </location>
</feature>
<dbReference type="SUPFAM" id="SSF50978">
    <property type="entry name" value="WD40 repeat-like"/>
    <property type="match status" value="1"/>
</dbReference>
<dbReference type="Pfam" id="PF20639">
    <property type="entry name" value="Rrn6_K-rich"/>
    <property type="match status" value="1"/>
</dbReference>
<dbReference type="GeneID" id="41955198"/>
<name>A0A6P8BHM2_PYRGI</name>
<evidence type="ECO:0008006" key="7">
    <source>
        <dbReference type="Google" id="ProtNLM"/>
    </source>
</evidence>
<dbReference type="GO" id="GO:0042790">
    <property type="term" value="P:nucleolar large rRNA transcription by RNA polymerase I"/>
    <property type="evidence" value="ECO:0007669"/>
    <property type="project" value="TreeGrafter"/>
</dbReference>